<protein>
    <submittedName>
        <fullName evidence="2">Uncharacterized protein</fullName>
    </submittedName>
</protein>
<proteinExistence type="predicted"/>
<comment type="caution">
    <text evidence="2">The sequence shown here is derived from an EMBL/GenBank/DDBJ whole genome shotgun (WGS) entry which is preliminary data.</text>
</comment>
<keyword evidence="1" id="KW-1133">Transmembrane helix</keyword>
<dbReference type="EMBL" id="JACRKR010000122">
    <property type="protein sequence ID" value="MBI5078864.1"/>
    <property type="molecule type" value="Genomic_DNA"/>
</dbReference>
<evidence type="ECO:0000313" key="3">
    <source>
        <dbReference type="Proteomes" id="UP000808761"/>
    </source>
</evidence>
<feature type="transmembrane region" description="Helical" evidence="1">
    <location>
        <begin position="12"/>
        <end position="36"/>
    </location>
</feature>
<sequence>MGYLLGGGIVSLFFGLLLLVAPGLLGALGSTCNVVVLTLDGWLNRSKVWIGVLLLITGAWMLTVAIQYPGEWYITAAWIVAVAFGLLFLFFPGWLSWLSKVSNAFLFSADEMVSGARRTFGIVLIIVSVYIFYAALLAVR</sequence>
<accession>A0A9D6UK56</accession>
<dbReference type="AlphaFoldDB" id="A0A9D6UK56"/>
<dbReference type="Proteomes" id="UP000808761">
    <property type="component" value="Unassembled WGS sequence"/>
</dbReference>
<keyword evidence="1" id="KW-0812">Transmembrane</keyword>
<feature type="transmembrane region" description="Helical" evidence="1">
    <location>
        <begin position="48"/>
        <end position="66"/>
    </location>
</feature>
<feature type="transmembrane region" description="Helical" evidence="1">
    <location>
        <begin position="72"/>
        <end position="98"/>
    </location>
</feature>
<feature type="transmembrane region" description="Helical" evidence="1">
    <location>
        <begin position="119"/>
        <end position="139"/>
    </location>
</feature>
<evidence type="ECO:0000313" key="2">
    <source>
        <dbReference type="EMBL" id="MBI5078864.1"/>
    </source>
</evidence>
<keyword evidence="1" id="KW-0472">Membrane</keyword>
<evidence type="ECO:0000256" key="1">
    <source>
        <dbReference type="SAM" id="Phobius"/>
    </source>
</evidence>
<organism evidence="2 3">
    <name type="scientific">Candidatus Saganbacteria bacterium</name>
    <dbReference type="NCBI Taxonomy" id="2575572"/>
    <lineage>
        <taxon>Bacteria</taxon>
        <taxon>Bacillati</taxon>
        <taxon>Saganbacteria</taxon>
    </lineage>
</organism>
<name>A0A9D6UK56_UNCSA</name>
<gene>
    <name evidence="2" type="ORF">HZB08_02460</name>
</gene>
<reference evidence="2" key="1">
    <citation type="submission" date="2020-07" db="EMBL/GenBank/DDBJ databases">
        <title>Huge and variable diversity of episymbiotic CPR bacteria and DPANN archaea in groundwater ecosystems.</title>
        <authorList>
            <person name="He C.Y."/>
            <person name="Keren R."/>
            <person name="Whittaker M."/>
            <person name="Farag I.F."/>
            <person name="Doudna J."/>
            <person name="Cate J.H.D."/>
            <person name="Banfield J.F."/>
        </authorList>
    </citation>
    <scope>NUCLEOTIDE SEQUENCE</scope>
    <source>
        <strain evidence="2">NC_groundwater_1860_Pr3_B-0.1um_51_7</strain>
    </source>
</reference>